<dbReference type="InterPro" id="IPR011604">
    <property type="entry name" value="PDDEXK-like_dom_sf"/>
</dbReference>
<dbReference type="Proteomes" id="UP000614287">
    <property type="component" value="Unassembled WGS sequence"/>
</dbReference>
<dbReference type="InterPro" id="IPR038726">
    <property type="entry name" value="PDDEXK_AddAB-type"/>
</dbReference>
<evidence type="ECO:0000313" key="2">
    <source>
        <dbReference type="EMBL" id="GHA69223.1"/>
    </source>
</evidence>
<protein>
    <recommendedName>
        <fullName evidence="1">PD-(D/E)XK endonuclease-like domain-containing protein</fullName>
    </recommendedName>
</protein>
<accession>A0A8J3CGQ9</accession>
<keyword evidence="3" id="KW-1185">Reference proteome</keyword>
<organism evidence="2 3">
    <name type="scientific">Formosimonas limnophila</name>
    <dbReference type="NCBI Taxonomy" id="1384487"/>
    <lineage>
        <taxon>Bacteria</taxon>
        <taxon>Pseudomonadati</taxon>
        <taxon>Pseudomonadota</taxon>
        <taxon>Betaproteobacteria</taxon>
        <taxon>Burkholderiales</taxon>
        <taxon>Burkholderiaceae</taxon>
        <taxon>Formosimonas</taxon>
    </lineage>
</organism>
<dbReference type="Pfam" id="PF12705">
    <property type="entry name" value="PDDEXK_1"/>
    <property type="match status" value="1"/>
</dbReference>
<dbReference type="Gene3D" id="3.90.320.10">
    <property type="match status" value="1"/>
</dbReference>
<dbReference type="SUPFAM" id="SSF52540">
    <property type="entry name" value="P-loop containing nucleoside triphosphate hydrolases"/>
    <property type="match status" value="1"/>
</dbReference>
<sequence length="955" mass="107840">MINLIPETFDEQLWSRMVEQLVAEKASILIVPDTSMYLPHQAAWQQYARRLQTVVMPPRLLTLLDWTKRFGSPDWDAQQLSRVLTWAQQLQSTPQLAQWLGANQKNHQDVASVLSAAQRLVALSDELTLHLLPQFGVDAIVEGSAFLSEVVSQTYQNHAGSWASDELNVLLECWRLDVVMIPPVMQFLNVLSEMAVDERAPQSLYVLRNRPWFAYEQWFYEYYAQHHDVHVFDVTTIRSRAVSDGVAECAQRAWDDAQERILAKPNETGQKQQVEHGVLWSAPHPEDEAWAVVQQVLRWREGGLRRIAIVALDRAVSRRVWSQLLHCGVAVRDDTGWLLSTSRLATSWHDGLAVWMQDASADELLSWLAHPAVYAHEPQIKSLLWRYLKDVALRQDVVLKGWHNWQQAVRRCPPSKLLRDEADTKECDLQALAMEFLAKALVAKKQLSRSRPLSAWADVLIEWAKDFGLWQGWQTEAAGDAGAVWLQMLQLWRVDETSVLLDLAAVMRVMNAEVERATFRAHDASDEVLLLPLGSTRMREFDAVWILGADETHLPAPSESASLLNTAVRTKLGLPNVVANQEQVRRDFMDLLVSTPRVHGSFCETTNGQPNAPSSWWRQWLRASGQSVQSLQLDWRECATQTAAASAADIRYCLPDTVSASDLNQLSACPYQYYVQRGLGIRERALPTEDVSPAMIGNLWHAVLAGFHERRGEVDDGQILVEVIDEQLSPLCAENPRYWVVRENFLSWIHAYVAWWHNREQQGWRVSASELAISVEHDAFDETLGQTGLSLKWKGKLDQLDTREQFDDLTGTCALQAAVIDYKTNDAVAVREKFLKPIKRGDDIQLAFYIHLLHGHSQNTVVQAGYVGVSKLAVNESQKPHEGSNTYPQAWLNQDEAGDGAALEQAAAQLHQQVGETFTRMLKGEPLVAMGELRACAYCAVRGVCRKGYTKSAVS</sequence>
<name>A0A8J3CGQ9_9BURK</name>
<dbReference type="InterPro" id="IPR027417">
    <property type="entry name" value="P-loop_NTPase"/>
</dbReference>
<comment type="caution">
    <text evidence="2">The sequence shown here is derived from an EMBL/GenBank/DDBJ whole genome shotgun (WGS) entry which is preliminary data.</text>
</comment>
<gene>
    <name evidence="2" type="ORF">GCM10009007_07570</name>
</gene>
<reference evidence="2" key="1">
    <citation type="journal article" date="2014" name="Int. J. Syst. Evol. Microbiol.">
        <title>Complete genome sequence of Corynebacterium casei LMG S-19264T (=DSM 44701T), isolated from a smear-ripened cheese.</title>
        <authorList>
            <consortium name="US DOE Joint Genome Institute (JGI-PGF)"/>
            <person name="Walter F."/>
            <person name="Albersmeier A."/>
            <person name="Kalinowski J."/>
            <person name="Ruckert C."/>
        </authorList>
    </citation>
    <scope>NUCLEOTIDE SEQUENCE</scope>
    <source>
        <strain evidence="2">KCTC 32501</strain>
    </source>
</reference>
<evidence type="ECO:0000259" key="1">
    <source>
        <dbReference type="Pfam" id="PF12705"/>
    </source>
</evidence>
<dbReference type="EMBL" id="BMZG01000003">
    <property type="protein sequence ID" value="GHA69223.1"/>
    <property type="molecule type" value="Genomic_DNA"/>
</dbReference>
<evidence type="ECO:0000313" key="3">
    <source>
        <dbReference type="Proteomes" id="UP000614287"/>
    </source>
</evidence>
<reference evidence="2" key="2">
    <citation type="submission" date="2020-09" db="EMBL/GenBank/DDBJ databases">
        <authorList>
            <person name="Sun Q."/>
            <person name="Kim S."/>
        </authorList>
    </citation>
    <scope>NUCLEOTIDE SEQUENCE</scope>
    <source>
        <strain evidence="2">KCTC 32501</strain>
    </source>
</reference>
<dbReference type="AlphaFoldDB" id="A0A8J3CGQ9"/>
<dbReference type="RefSeq" id="WP_189491816.1">
    <property type="nucleotide sequence ID" value="NZ_BMZG01000003.1"/>
</dbReference>
<feature type="domain" description="PD-(D/E)XK endonuclease-like" evidence="1">
    <location>
        <begin position="657"/>
        <end position="946"/>
    </location>
</feature>
<proteinExistence type="predicted"/>